<evidence type="ECO:0000313" key="2">
    <source>
        <dbReference type="EMBL" id="TQF04673.1"/>
    </source>
</evidence>
<accession>A0A540W6R7</accession>
<dbReference type="OrthoDB" id="3867212at2"/>
<feature type="region of interest" description="Disordered" evidence="1">
    <location>
        <begin position="114"/>
        <end position="134"/>
    </location>
</feature>
<comment type="caution">
    <text evidence="2">The sequence shown here is derived from an EMBL/GenBank/DDBJ whole genome shotgun (WGS) entry which is preliminary data.</text>
</comment>
<feature type="region of interest" description="Disordered" evidence="1">
    <location>
        <begin position="1"/>
        <end position="23"/>
    </location>
</feature>
<organism evidence="2 3">
    <name type="scientific">Kitasatospora acidiphila</name>
    <dbReference type="NCBI Taxonomy" id="2567942"/>
    <lineage>
        <taxon>Bacteria</taxon>
        <taxon>Bacillati</taxon>
        <taxon>Actinomycetota</taxon>
        <taxon>Actinomycetes</taxon>
        <taxon>Kitasatosporales</taxon>
        <taxon>Streptomycetaceae</taxon>
        <taxon>Kitasatospora</taxon>
    </lineage>
</organism>
<gene>
    <name evidence="2" type="ORF">E6W39_23685</name>
</gene>
<feature type="region of interest" description="Disordered" evidence="1">
    <location>
        <begin position="261"/>
        <end position="280"/>
    </location>
</feature>
<name>A0A540W6R7_9ACTN</name>
<dbReference type="RefSeq" id="WP_141635232.1">
    <property type="nucleotide sequence ID" value="NZ_VIGB01000003.1"/>
</dbReference>
<keyword evidence="3" id="KW-1185">Reference proteome</keyword>
<evidence type="ECO:0000313" key="3">
    <source>
        <dbReference type="Proteomes" id="UP000319103"/>
    </source>
</evidence>
<evidence type="ECO:0000256" key="1">
    <source>
        <dbReference type="SAM" id="MobiDB-lite"/>
    </source>
</evidence>
<protein>
    <submittedName>
        <fullName evidence="2">Uncharacterized protein</fullName>
    </submittedName>
</protein>
<dbReference type="AlphaFoldDB" id="A0A540W6R7"/>
<reference evidence="2 3" key="1">
    <citation type="submission" date="2019-06" db="EMBL/GenBank/DDBJ databases">
        <title>Description of Kitasatospora acidophila sp. nov. isolated from pine grove soil, and reclassification of Streptomyces novaecaesareae to Kitasatospora novaeceasareae comb. nov.</title>
        <authorList>
            <person name="Kim M.J."/>
        </authorList>
    </citation>
    <scope>NUCLEOTIDE SEQUENCE [LARGE SCALE GENOMIC DNA]</scope>
    <source>
        <strain evidence="2 3">MMS16-CNU292</strain>
    </source>
</reference>
<sequence>MASSYPSAAPGFGKRTAPSQHPRNAADFAHLPEREAYLAHFIDRLPEGAAIDIKTLAREQPRYGQQAVRKALTALCEAGYLHREIEKAGEGVTRWVRRTFFSRTPRTESWWQSFVNSRRTGGTTPPEPGPPPRSEAYRALAELGNADAKLMLSAKDCEALEPLAAEWFARRVTLEQFLHVLTNDLPHSVSAPGPFVRKRLVDKIPPEPPAAPTTVPRCAGCRAPVPHSGALCPRCLSTPNVVAEPPGVSARVIAEVRAVVRSARERGGRGRGGRERGGGP</sequence>
<dbReference type="EMBL" id="VIGB01000003">
    <property type="protein sequence ID" value="TQF04673.1"/>
    <property type="molecule type" value="Genomic_DNA"/>
</dbReference>
<dbReference type="Proteomes" id="UP000319103">
    <property type="component" value="Unassembled WGS sequence"/>
</dbReference>
<proteinExistence type="predicted"/>
<feature type="compositionally biased region" description="Basic and acidic residues" evidence="1">
    <location>
        <begin position="262"/>
        <end position="280"/>
    </location>
</feature>